<dbReference type="Pfam" id="PF14292">
    <property type="entry name" value="SusE"/>
    <property type="match status" value="2"/>
</dbReference>
<dbReference type="Gene3D" id="2.60.40.3620">
    <property type="match status" value="3"/>
</dbReference>
<evidence type="ECO:0000313" key="4">
    <source>
        <dbReference type="EMBL" id="QNM86735.1"/>
    </source>
</evidence>
<evidence type="ECO:0000259" key="2">
    <source>
        <dbReference type="Pfam" id="PF14292"/>
    </source>
</evidence>
<evidence type="ECO:0000313" key="5">
    <source>
        <dbReference type="Proteomes" id="UP000515808"/>
    </source>
</evidence>
<dbReference type="PROSITE" id="PS51257">
    <property type="entry name" value="PROKAR_LIPOPROTEIN"/>
    <property type="match status" value="1"/>
</dbReference>
<dbReference type="CDD" id="cd12956">
    <property type="entry name" value="CBM_SusE-F_like"/>
    <property type="match status" value="3"/>
</dbReference>
<dbReference type="InterPro" id="IPR025970">
    <property type="entry name" value="SusE"/>
</dbReference>
<dbReference type="Pfam" id="PF16411">
    <property type="entry name" value="SusF_SusE"/>
    <property type="match status" value="2"/>
</dbReference>
<dbReference type="AlphaFoldDB" id="A0A7G9LDN6"/>
<keyword evidence="5" id="KW-1185">Reference proteome</keyword>
<feature type="domain" description="SusE outer membrane protein" evidence="2">
    <location>
        <begin position="25"/>
        <end position="126"/>
    </location>
</feature>
<gene>
    <name evidence="4" type="ORF">H9W90_06360</name>
</gene>
<evidence type="ECO:0000256" key="1">
    <source>
        <dbReference type="SAM" id="SignalP"/>
    </source>
</evidence>
<dbReference type="Proteomes" id="UP000515808">
    <property type="component" value="Chromosome"/>
</dbReference>
<feature type="chain" id="PRO_5029022990" evidence="1">
    <location>
        <begin position="22"/>
        <end position="568"/>
    </location>
</feature>
<name>A0A7G9LDN6_9FLAO</name>
<dbReference type="RefSeq" id="WP_187483611.1">
    <property type="nucleotide sequence ID" value="NZ_CP060695.1"/>
</dbReference>
<feature type="domain" description="Outer membrane protein SusF/SusE-like C-terminal" evidence="3">
    <location>
        <begin position="377"/>
        <end position="459"/>
    </location>
</feature>
<dbReference type="InterPro" id="IPR032187">
    <property type="entry name" value="SusF/SusE-like_C"/>
</dbReference>
<accession>A0A7G9LDN6</accession>
<evidence type="ECO:0000259" key="3">
    <source>
        <dbReference type="Pfam" id="PF16411"/>
    </source>
</evidence>
<dbReference type="EMBL" id="CP060695">
    <property type="protein sequence ID" value="QNM86735.1"/>
    <property type="molecule type" value="Genomic_DNA"/>
</dbReference>
<proteinExistence type="predicted"/>
<reference evidence="4 5" key="1">
    <citation type="submission" date="2020-08" db="EMBL/GenBank/DDBJ databases">
        <title>Polaribacter sp. L12M9 isolated from gut of the Korean scallop.</title>
        <authorList>
            <person name="Jeong Y.S."/>
        </authorList>
    </citation>
    <scope>NUCLEOTIDE SEQUENCE [LARGE SCALE GENOMIC DNA]</scope>
    <source>
        <strain evidence="4 5">L12M9</strain>
    </source>
</reference>
<feature type="domain" description="Outer membrane protein SusF/SusE-like C-terminal" evidence="3">
    <location>
        <begin position="282"/>
        <end position="369"/>
    </location>
</feature>
<protein>
    <submittedName>
        <fullName evidence="4">SusE domain-containing protein</fullName>
    </submittedName>
</protein>
<organism evidence="4 5">
    <name type="scientific">Polaribacter pectinis</name>
    <dbReference type="NCBI Taxonomy" id="2738844"/>
    <lineage>
        <taxon>Bacteria</taxon>
        <taxon>Pseudomonadati</taxon>
        <taxon>Bacteroidota</taxon>
        <taxon>Flavobacteriia</taxon>
        <taxon>Flavobacteriales</taxon>
        <taxon>Flavobacteriaceae</taxon>
    </lineage>
</organism>
<feature type="domain" description="SusE outer membrane protein" evidence="2">
    <location>
        <begin position="148"/>
        <end position="243"/>
    </location>
</feature>
<dbReference type="KEGG" id="ppec:H9W90_06360"/>
<keyword evidence="1" id="KW-0732">Signal</keyword>
<sequence>MKTYLKRLSYLFLSLTLLLGACETEESLTITSPDPVFELNTPGISSIFLNFALPNNPAFTISWKDQINTTGDYTVEMATENTFATPFTLGSTANTNFSMTVDEFNNAIINTGNTDFSDIAIYMRVKSADKTTNTILLLVTTYPVNAQSFTGIADGDAFVLSLDKNDEVAVTIGWEDPILDSSLPVDVEYIVQAAAPNTNFATPIEVGKVKNMTSITLTNAQLNNIAIQSGIAVDTAGDLELRIISTIKDAASGSVLERISNTITINVTTYLTVLDLSTTWGVIGSAANNWGATPDLPFFKTDVNGVLAAYVTLTVGEIKFRQNNSWNAPDKNYGDNGADGTLEEGGANIAVATAGSYKITMDLNNLTYTMENFSLGIVGSAYNNWGATPDFMLEYDQYSDVFRGIVTLLDGEMKFRMNNSWNAPDKNYGDNGADGTLEEGGANIATTAGIYIVTVDLNGLEYSLEKIDYVWGLVGGAYNNWGATPDAQFTRDWSKPFNDIWILNDVTLIDGEYKFRSNNNWNAPDKNYGDNGADGTLEEGGANIATTAGTYSFVLDFSDPANPTYTKN</sequence>
<feature type="signal peptide" evidence="1">
    <location>
        <begin position="1"/>
        <end position="21"/>
    </location>
</feature>